<organism evidence="1 2">
    <name type="scientific">Chitinophaga tropicalis</name>
    <dbReference type="NCBI Taxonomy" id="2683588"/>
    <lineage>
        <taxon>Bacteria</taxon>
        <taxon>Pseudomonadati</taxon>
        <taxon>Bacteroidota</taxon>
        <taxon>Chitinophagia</taxon>
        <taxon>Chitinophagales</taxon>
        <taxon>Chitinophagaceae</taxon>
        <taxon>Chitinophaga</taxon>
    </lineage>
</organism>
<evidence type="ECO:0000313" key="1">
    <source>
        <dbReference type="EMBL" id="MVT11411.1"/>
    </source>
</evidence>
<dbReference type="EMBL" id="WRXN01000013">
    <property type="protein sequence ID" value="MVT11411.1"/>
    <property type="molecule type" value="Genomic_DNA"/>
</dbReference>
<dbReference type="Proteomes" id="UP000461730">
    <property type="component" value="Unassembled WGS sequence"/>
</dbReference>
<evidence type="ECO:0000313" key="2">
    <source>
        <dbReference type="Proteomes" id="UP000461730"/>
    </source>
</evidence>
<dbReference type="RefSeq" id="WP_157308838.1">
    <property type="nucleotide sequence ID" value="NZ_WRXN01000013.1"/>
</dbReference>
<proteinExistence type="predicted"/>
<dbReference type="AlphaFoldDB" id="A0A7K1UAK5"/>
<keyword evidence="2" id="KW-1185">Reference proteome</keyword>
<name>A0A7K1UAK5_9BACT</name>
<comment type="caution">
    <text evidence="1">The sequence shown here is derived from an EMBL/GenBank/DDBJ whole genome shotgun (WGS) entry which is preliminary data.</text>
</comment>
<protein>
    <submittedName>
        <fullName evidence="1">Uncharacterized protein</fullName>
    </submittedName>
</protein>
<gene>
    <name evidence="1" type="ORF">GO493_24310</name>
</gene>
<reference evidence="1 2" key="1">
    <citation type="submission" date="2019-12" db="EMBL/GenBank/DDBJ databases">
        <title>Chitinophaga sp. strain ysch24 (GDMCC 1.1355), whole genome shotgun sequence.</title>
        <authorList>
            <person name="Zhang X."/>
        </authorList>
    </citation>
    <scope>NUCLEOTIDE SEQUENCE [LARGE SCALE GENOMIC DNA]</scope>
    <source>
        <strain evidence="2">ysch24</strain>
    </source>
</reference>
<sequence>MNNTITSPFLIQAKPLFRYEKNAGHAQQGRKMDTTATITSTGVIGVSLLMKGKDARSVSRFA</sequence>
<accession>A0A7K1UAK5</accession>